<dbReference type="SUPFAM" id="SSF143456">
    <property type="entry name" value="VC0467-like"/>
    <property type="match status" value="1"/>
</dbReference>
<reference evidence="3 4" key="1">
    <citation type="submission" date="2023-11" db="EMBL/GenBank/DDBJ databases">
        <title>Gilvimarinus fulvus sp. nov., isolated from the surface of Kelp.</title>
        <authorList>
            <person name="Sun Y.Y."/>
            <person name="Gong Y."/>
            <person name="Du Z.J."/>
        </authorList>
    </citation>
    <scope>NUCLEOTIDE SEQUENCE [LARGE SCALE GENOMIC DNA]</scope>
    <source>
        <strain evidence="3 4">SDUM040013</strain>
    </source>
</reference>
<proteinExistence type="inferred from homology"/>
<dbReference type="NCBIfam" id="NF001266">
    <property type="entry name" value="PRK00228.1-1"/>
    <property type="match status" value="1"/>
</dbReference>
<evidence type="ECO:0000256" key="1">
    <source>
        <dbReference type="ARBA" id="ARBA00009600"/>
    </source>
</evidence>
<dbReference type="PANTHER" id="PTHR30327:SF1">
    <property type="entry name" value="UPF0301 PROTEIN YQGE"/>
    <property type="match status" value="1"/>
</dbReference>
<dbReference type="RefSeq" id="WP_302723764.1">
    <property type="nucleotide sequence ID" value="NZ_JAULRU010000692.1"/>
</dbReference>
<evidence type="ECO:0000313" key="4">
    <source>
        <dbReference type="Proteomes" id="UP001273505"/>
    </source>
</evidence>
<organism evidence="3 4">
    <name type="scientific">Gilvimarinus gilvus</name>
    <dbReference type="NCBI Taxonomy" id="3058038"/>
    <lineage>
        <taxon>Bacteria</taxon>
        <taxon>Pseudomonadati</taxon>
        <taxon>Pseudomonadota</taxon>
        <taxon>Gammaproteobacteria</taxon>
        <taxon>Cellvibrionales</taxon>
        <taxon>Cellvibrionaceae</taxon>
        <taxon>Gilvimarinus</taxon>
    </lineage>
</organism>
<dbReference type="Pfam" id="PF02622">
    <property type="entry name" value="DUF179"/>
    <property type="match status" value="1"/>
</dbReference>
<dbReference type="EMBL" id="JAXAFO010000020">
    <property type="protein sequence ID" value="MDX6850143.1"/>
    <property type="molecule type" value="Genomic_DNA"/>
</dbReference>
<name>A0ABU4S2R7_9GAMM</name>
<dbReference type="Gene3D" id="3.40.1740.10">
    <property type="entry name" value="VC0467-like"/>
    <property type="match status" value="1"/>
</dbReference>
<dbReference type="HAMAP" id="MF_00758">
    <property type="entry name" value="UPF0301"/>
    <property type="match status" value="1"/>
</dbReference>
<accession>A0ABU4S2R7</accession>
<evidence type="ECO:0000256" key="2">
    <source>
        <dbReference type="HAMAP-Rule" id="MF_00758"/>
    </source>
</evidence>
<comment type="caution">
    <text evidence="3">The sequence shown here is derived from an EMBL/GenBank/DDBJ whole genome shotgun (WGS) entry which is preliminary data.</text>
</comment>
<dbReference type="InterPro" id="IPR003774">
    <property type="entry name" value="AlgH-like"/>
</dbReference>
<comment type="similarity">
    <text evidence="1 2">Belongs to the UPF0301 (AlgH) family.</text>
</comment>
<sequence length="197" mass="21508">MTTTKPDSAGFELGSLRNQFLIAMPGMDDPNFAHSVTYICEHSDDGAMGLVINLPMEITLGEIYQQLELDCDDQSASYPALAGGPVGVERGFVLHPNLKTERWQSTLHISDTVALTASKDILEAMSRGQGPEHYLVALGYAGWEKGQLEQEIAENAWLTVPADEQILFHTPTEQRWSAAARDLGIDLNLISNTVGHA</sequence>
<gene>
    <name evidence="3" type="ORF">SCD92_12290</name>
</gene>
<protein>
    <recommendedName>
        <fullName evidence="2">UPF0301 protein SCD92_12290</fullName>
    </recommendedName>
</protein>
<dbReference type="Proteomes" id="UP001273505">
    <property type="component" value="Unassembled WGS sequence"/>
</dbReference>
<evidence type="ECO:0000313" key="3">
    <source>
        <dbReference type="EMBL" id="MDX6850143.1"/>
    </source>
</evidence>
<keyword evidence="4" id="KW-1185">Reference proteome</keyword>
<dbReference type="PANTHER" id="PTHR30327">
    <property type="entry name" value="UNCHARACTERIZED PROTEIN YQGE"/>
    <property type="match status" value="1"/>
</dbReference>